<dbReference type="Proteomes" id="UP001207468">
    <property type="component" value="Unassembled WGS sequence"/>
</dbReference>
<comment type="caution">
    <text evidence="1">The sequence shown here is derived from an EMBL/GenBank/DDBJ whole genome shotgun (WGS) entry which is preliminary data.</text>
</comment>
<name>A0ACC0TSI3_9AGAM</name>
<sequence length="243" mass="27972">MYLKNGARNFYKRKRKHNPSRCTRHRDMCEAWYHQGREGAECVHTGVLRCYVLFQSIEWIYPHEDGTLYLLNLMMPVWPTGLSLFLHNDLLDATTVTICAWQKRLMPSNSQLIRKEKSVPLPRTEQIIIFPRNVNITPATMLGLSIRGELYDGNKFGIEPGFASASEKHANTSDLMTRHVTESSDARQESVVVKEGNSRRNSTWASWALRICQKYSAGWLLEIRRDRVCPKLPAEEFFDAAGP</sequence>
<protein>
    <submittedName>
        <fullName evidence="1">Uncharacterized protein</fullName>
    </submittedName>
</protein>
<evidence type="ECO:0000313" key="2">
    <source>
        <dbReference type="Proteomes" id="UP001207468"/>
    </source>
</evidence>
<organism evidence="1 2">
    <name type="scientific">Russula earlei</name>
    <dbReference type="NCBI Taxonomy" id="71964"/>
    <lineage>
        <taxon>Eukaryota</taxon>
        <taxon>Fungi</taxon>
        <taxon>Dikarya</taxon>
        <taxon>Basidiomycota</taxon>
        <taxon>Agaricomycotina</taxon>
        <taxon>Agaricomycetes</taxon>
        <taxon>Russulales</taxon>
        <taxon>Russulaceae</taxon>
        <taxon>Russula</taxon>
    </lineage>
</organism>
<accession>A0ACC0TSI3</accession>
<dbReference type="EMBL" id="JAGFNK010000713">
    <property type="protein sequence ID" value="KAI9442078.1"/>
    <property type="molecule type" value="Genomic_DNA"/>
</dbReference>
<evidence type="ECO:0000313" key="1">
    <source>
        <dbReference type="EMBL" id="KAI9442078.1"/>
    </source>
</evidence>
<reference evidence="1" key="1">
    <citation type="submission" date="2021-03" db="EMBL/GenBank/DDBJ databases">
        <title>Evolutionary priming and transition to the ectomycorrhizal habit in an iconic lineage of mushroom-forming fungi: is preadaptation a requirement?</title>
        <authorList>
            <consortium name="DOE Joint Genome Institute"/>
            <person name="Looney B.P."/>
            <person name="Miyauchi S."/>
            <person name="Morin E."/>
            <person name="Drula E."/>
            <person name="Courty P.E."/>
            <person name="Chicoki N."/>
            <person name="Fauchery L."/>
            <person name="Kohler A."/>
            <person name="Kuo A."/>
            <person name="LaButti K."/>
            <person name="Pangilinan J."/>
            <person name="Lipzen A."/>
            <person name="Riley R."/>
            <person name="Andreopoulos W."/>
            <person name="He G."/>
            <person name="Johnson J."/>
            <person name="Barry K.W."/>
            <person name="Grigoriev I.V."/>
            <person name="Nagy L."/>
            <person name="Hibbett D."/>
            <person name="Henrissat B."/>
            <person name="Matheny P.B."/>
            <person name="Labbe J."/>
            <person name="Martin A.F."/>
        </authorList>
    </citation>
    <scope>NUCLEOTIDE SEQUENCE</scope>
    <source>
        <strain evidence="1">BPL698</strain>
    </source>
</reference>
<gene>
    <name evidence="1" type="ORF">F5148DRAFT_1349109</name>
</gene>
<keyword evidence="2" id="KW-1185">Reference proteome</keyword>
<proteinExistence type="predicted"/>